<sequence length="211" mass="22737">MCCSSQDQGPGPRGGWASWLAPDLFTQLTGLLRHLVRAAEGRDGEPSACVLDCQTIKTSANVHLADQGTDAGKRIIGRKRHLGCDTLGLLLTVLVTAASVSDTAAGVTLLSRISAAHPRVTKAWADAGYRTTAIKHGARLGIDVHPDQRPPGVKGFTIIPRRWTIDHPELARNLTRGSDPSSRNAERAFHLDRQNPSTRFIAPDQKALSRS</sequence>
<dbReference type="GO" id="GO:0004803">
    <property type="term" value="F:transposase activity"/>
    <property type="evidence" value="ECO:0007669"/>
    <property type="project" value="InterPro"/>
</dbReference>
<proteinExistence type="predicted"/>
<dbReference type="PANTHER" id="PTHR30007:SF0">
    <property type="entry name" value="TRANSPOSASE"/>
    <property type="match status" value="1"/>
</dbReference>
<dbReference type="AlphaFoldDB" id="A0A291QJ62"/>
<dbReference type="GO" id="GO:0003677">
    <property type="term" value="F:DNA binding"/>
    <property type="evidence" value="ECO:0007669"/>
    <property type="project" value="InterPro"/>
</dbReference>
<feature type="region of interest" description="Disordered" evidence="1">
    <location>
        <begin position="191"/>
        <end position="211"/>
    </location>
</feature>
<reference evidence="3 4" key="1">
    <citation type="submission" date="2017-08" db="EMBL/GenBank/DDBJ databases">
        <title>Complete Genome Sequence of Streptomyces formicae KY5, the formicamycin producer.</title>
        <authorList>
            <person name="Holmes N.A."/>
            <person name="Devine R."/>
            <person name="Qin Z."/>
            <person name="Seipke R.F."/>
            <person name="Wilkinson B."/>
            <person name="Hutchings M.I."/>
        </authorList>
    </citation>
    <scope>NUCLEOTIDE SEQUENCE [LARGE SCALE GENOMIC DNA]</scope>
    <source>
        <strain evidence="3 4">KY5</strain>
    </source>
</reference>
<dbReference type="GO" id="GO:0006313">
    <property type="term" value="P:DNA transposition"/>
    <property type="evidence" value="ECO:0007669"/>
    <property type="project" value="InterPro"/>
</dbReference>
<evidence type="ECO:0000256" key="1">
    <source>
        <dbReference type="SAM" id="MobiDB-lite"/>
    </source>
</evidence>
<dbReference type="PANTHER" id="PTHR30007">
    <property type="entry name" value="PHP DOMAIN PROTEIN"/>
    <property type="match status" value="1"/>
</dbReference>
<evidence type="ECO:0000259" key="2">
    <source>
        <dbReference type="Pfam" id="PF01609"/>
    </source>
</evidence>
<organism evidence="3 4">
    <name type="scientific">Streptomyces formicae</name>
    <dbReference type="NCBI Taxonomy" id="1616117"/>
    <lineage>
        <taxon>Bacteria</taxon>
        <taxon>Bacillati</taxon>
        <taxon>Actinomycetota</taxon>
        <taxon>Actinomycetes</taxon>
        <taxon>Kitasatosporales</taxon>
        <taxon>Streptomycetaceae</taxon>
        <taxon>Streptomyces</taxon>
    </lineage>
</organism>
<dbReference type="Pfam" id="PF01609">
    <property type="entry name" value="DDE_Tnp_1"/>
    <property type="match status" value="1"/>
</dbReference>
<gene>
    <name evidence="3" type="ORF">KY5_6506c</name>
</gene>
<accession>A0A291QJ62</accession>
<dbReference type="KEGG" id="sfk:KY5_6506c"/>
<keyword evidence="4" id="KW-1185">Reference proteome</keyword>
<feature type="domain" description="Transposase IS4-like" evidence="2">
    <location>
        <begin position="45"/>
        <end position="136"/>
    </location>
</feature>
<dbReference type="Proteomes" id="UP000221011">
    <property type="component" value="Chromosome"/>
</dbReference>
<dbReference type="EMBL" id="CP022685">
    <property type="protein sequence ID" value="ATL31524.1"/>
    <property type="molecule type" value="Genomic_DNA"/>
</dbReference>
<name>A0A291QJ62_9ACTN</name>
<evidence type="ECO:0000313" key="3">
    <source>
        <dbReference type="EMBL" id="ATL31524.1"/>
    </source>
</evidence>
<protein>
    <submittedName>
        <fullName evidence="3">Mobile element protein</fullName>
    </submittedName>
</protein>
<dbReference type="InterPro" id="IPR002559">
    <property type="entry name" value="Transposase_11"/>
</dbReference>
<evidence type="ECO:0000313" key="4">
    <source>
        <dbReference type="Proteomes" id="UP000221011"/>
    </source>
</evidence>
<dbReference type="RefSeq" id="WP_234362981.1">
    <property type="nucleotide sequence ID" value="NZ_CP022685.1"/>
</dbReference>